<evidence type="ECO:0000313" key="4">
    <source>
        <dbReference type="Proteomes" id="UP001314263"/>
    </source>
</evidence>
<dbReference type="Pfam" id="PF07059">
    <property type="entry name" value="EDR2_C"/>
    <property type="match status" value="1"/>
</dbReference>
<feature type="domain" description="START" evidence="2">
    <location>
        <begin position="239"/>
        <end position="427"/>
    </location>
</feature>
<dbReference type="PANTHER" id="PTHR12136:SF41">
    <property type="entry name" value="PLECKSTRIN HOMOLOGY (PH) AND LIPID-BINDING START DOMAINS-CONTAINING PROTEIN"/>
    <property type="match status" value="1"/>
</dbReference>
<dbReference type="CDD" id="cd00177">
    <property type="entry name" value="START"/>
    <property type="match status" value="1"/>
</dbReference>
<protein>
    <recommendedName>
        <fullName evidence="2">START domain-containing protein</fullName>
    </recommendedName>
</protein>
<evidence type="ECO:0000256" key="1">
    <source>
        <dbReference type="SAM" id="MobiDB-lite"/>
    </source>
</evidence>
<dbReference type="InterPro" id="IPR009769">
    <property type="entry name" value="EDR2_C"/>
</dbReference>
<dbReference type="EMBL" id="CAUYUE010000006">
    <property type="protein sequence ID" value="CAK0780512.1"/>
    <property type="molecule type" value="Genomic_DNA"/>
</dbReference>
<dbReference type="AlphaFoldDB" id="A0AAV1I4B8"/>
<dbReference type="InterPro" id="IPR002913">
    <property type="entry name" value="START_lipid-bd_dom"/>
</dbReference>
<keyword evidence="4" id="KW-1185">Reference proteome</keyword>
<comment type="caution">
    <text evidence="3">The sequence shown here is derived from an EMBL/GenBank/DDBJ whole genome shotgun (WGS) entry which is preliminary data.</text>
</comment>
<dbReference type="Proteomes" id="UP001314263">
    <property type="component" value="Unassembled WGS sequence"/>
</dbReference>
<feature type="region of interest" description="Disordered" evidence="1">
    <location>
        <begin position="464"/>
        <end position="525"/>
    </location>
</feature>
<gene>
    <name evidence="3" type="ORF">CVIRNUC_005077</name>
</gene>
<reference evidence="3 4" key="1">
    <citation type="submission" date="2023-10" db="EMBL/GenBank/DDBJ databases">
        <authorList>
            <person name="Maclean D."/>
            <person name="Macfadyen A."/>
        </authorList>
    </citation>
    <scope>NUCLEOTIDE SEQUENCE [LARGE SCALE GENOMIC DNA]</scope>
</reference>
<dbReference type="InterPro" id="IPR023393">
    <property type="entry name" value="START-like_dom_sf"/>
</dbReference>
<organism evidence="3 4">
    <name type="scientific">Coccomyxa viridis</name>
    <dbReference type="NCBI Taxonomy" id="1274662"/>
    <lineage>
        <taxon>Eukaryota</taxon>
        <taxon>Viridiplantae</taxon>
        <taxon>Chlorophyta</taxon>
        <taxon>core chlorophytes</taxon>
        <taxon>Trebouxiophyceae</taxon>
        <taxon>Trebouxiophyceae incertae sedis</taxon>
        <taxon>Coccomyxaceae</taxon>
        <taxon>Coccomyxa</taxon>
    </lineage>
</organism>
<proteinExistence type="predicted"/>
<sequence>MQAVSEDGAAQQVPLLDTWIFRESTVVPGILKARRAQLFPDKFGTIGKKESVKLSQVWNLNHRYRVGALRKHKYSILHEGRNNSVVALARGQYDEKELWSFKIHNGRHIIKDTDKTTLAFNNADDARLWHQTFQSIIADLAAKQGVERRRKQSTADTPSQRPSRPRIQVTTPAGLESDCNSEFGGSPDTGTPPGLHGAVPSPFAGGASLESMNGRLGSDHSLEPPAATLPVEAHAHGLDMEMWEAWYCQDGVTVFFGTNKENRDVLMVSLIVRAPPNLVTEVLLKNEYARSASQIGLQSTKVLEKVDDSTIVFTGTWQPGGWAAALLAPREVVIKRTWRREDDGTFVVMMQSVDHPAAPAREPPFYNWRAPIRAQIEFSGYTLAPLQPHFANHDTSQETLVTHIMKADMGGWTSNSLSTRLPQPLLRWSALWHSVIRPVVHHNLMLRNRAEAERFVTRPFLMGTHDAPQAGPSPLPAGAAQRASRADSAKKRATTSVFKPAQHLDGAEEAQEQYHDAERCPDNDPAMSKPLLQQNSEGTAAGPTNGACNTGSCNKRFWSCPGDAGFKVRGPNYLRDKKKIPANDPLFALAAVDLVECETSTFHIAQHLPSLKASKAPFTFLVNIIVPGNPPFHLVMSWAADASSFEGIETLSRQGSGSMSVAPTPRLASLSHSLDEGSDNGKHADLDSPFDLSLARFLAGGDSKDALARRNNTFKLIPRVTKGSWIIKQSVGTTPCLLGNKLTTKYYQGPGYMEVDIDVGSSSVAATVVGLVQGATKSLVVDMGIVLEGHSAEELPESLLGTVRFSHLDLGTAQYLDTESGELRPRSDLLRKLNRLRSKEKNV</sequence>
<dbReference type="GO" id="GO:0008289">
    <property type="term" value="F:lipid binding"/>
    <property type="evidence" value="ECO:0007669"/>
    <property type="project" value="InterPro"/>
</dbReference>
<dbReference type="PANTHER" id="PTHR12136">
    <property type="entry name" value="ENHANCED DISEASE RESISTANCE-RELATED"/>
    <property type="match status" value="1"/>
</dbReference>
<accession>A0AAV1I4B8</accession>
<name>A0AAV1I4B8_9CHLO</name>
<feature type="compositionally biased region" description="Basic and acidic residues" evidence="1">
    <location>
        <begin position="512"/>
        <end position="522"/>
    </location>
</feature>
<feature type="region of interest" description="Disordered" evidence="1">
    <location>
        <begin position="144"/>
        <end position="225"/>
    </location>
</feature>
<dbReference type="SUPFAM" id="SSF55961">
    <property type="entry name" value="Bet v1-like"/>
    <property type="match status" value="1"/>
</dbReference>
<dbReference type="Pfam" id="PF01852">
    <property type="entry name" value="START"/>
    <property type="match status" value="1"/>
</dbReference>
<evidence type="ECO:0000313" key="3">
    <source>
        <dbReference type="EMBL" id="CAK0780512.1"/>
    </source>
</evidence>
<dbReference type="InterPro" id="IPR045096">
    <property type="entry name" value="EDR2-like"/>
</dbReference>
<dbReference type="PROSITE" id="PS50848">
    <property type="entry name" value="START"/>
    <property type="match status" value="1"/>
</dbReference>
<dbReference type="Gene3D" id="3.30.530.20">
    <property type="match status" value="1"/>
</dbReference>
<evidence type="ECO:0000259" key="2">
    <source>
        <dbReference type="PROSITE" id="PS50848"/>
    </source>
</evidence>